<dbReference type="Pfam" id="PF00583">
    <property type="entry name" value="Acetyltransf_1"/>
    <property type="match status" value="1"/>
</dbReference>
<protein>
    <recommendedName>
        <fullName evidence="1">[Ribosomal protein bS18]-alanine N-acetyltransferase</fullName>
        <ecNumber evidence="1">2.3.1.266</ecNumber>
    </recommendedName>
</protein>
<dbReference type="PROSITE" id="PS51186">
    <property type="entry name" value="GNAT"/>
    <property type="match status" value="1"/>
</dbReference>
<proteinExistence type="inferred from homology"/>
<sequence length="173" mass="20022">MNAAVVSDPLPLPRLDPDEVRLEMLDVRTPEGLAWLDALMLIEKASYSHPWTRGNFLDSVHSGYRVQLLVHGEHLLGYFVAMKGYDEVHLLNITVSPHYRAQGWTPVMLDTLVLWSRLQRAQALWLEVRRSNERARAVYEQYGFTVVGERKRYYPLSWTQREDAIVMSLPLTS</sequence>
<accession>A0A7V8FKV6</accession>
<keyword evidence="1" id="KW-0012">Acyltransferase</keyword>
<organism evidence="3 4">
    <name type="scientific">Paracidovorax wautersii</name>
    <dbReference type="NCBI Taxonomy" id="1177982"/>
    <lineage>
        <taxon>Bacteria</taxon>
        <taxon>Pseudomonadati</taxon>
        <taxon>Pseudomonadota</taxon>
        <taxon>Betaproteobacteria</taxon>
        <taxon>Burkholderiales</taxon>
        <taxon>Comamonadaceae</taxon>
        <taxon>Paracidovorax</taxon>
    </lineage>
</organism>
<dbReference type="Gene3D" id="3.40.630.30">
    <property type="match status" value="1"/>
</dbReference>
<evidence type="ECO:0000313" key="3">
    <source>
        <dbReference type="EMBL" id="KAF1018691.1"/>
    </source>
</evidence>
<comment type="caution">
    <text evidence="3">The sequence shown here is derived from an EMBL/GenBank/DDBJ whole genome shotgun (WGS) entry which is preliminary data.</text>
</comment>
<dbReference type="InterPro" id="IPR043690">
    <property type="entry name" value="RimI"/>
</dbReference>
<comment type="subcellular location">
    <subcellularLocation>
        <location evidence="1">Cytoplasm</location>
    </subcellularLocation>
</comment>
<comment type="function">
    <text evidence="1">Acetylates the N-terminal alanine of ribosomal protein bS18.</text>
</comment>
<dbReference type="GO" id="GO:0008999">
    <property type="term" value="F:protein-N-terminal-alanine acetyltransferase activity"/>
    <property type="evidence" value="ECO:0007669"/>
    <property type="project" value="UniProtKB-UniRule"/>
</dbReference>
<dbReference type="EC" id="2.3.1.266" evidence="1"/>
<dbReference type="NCBIfam" id="TIGR01575">
    <property type="entry name" value="rimI"/>
    <property type="match status" value="1"/>
</dbReference>
<dbReference type="AlphaFoldDB" id="A0A7V8FKV6"/>
<name>A0A7V8FKV6_9BURK</name>
<dbReference type="GO" id="GO:0005737">
    <property type="term" value="C:cytoplasm"/>
    <property type="evidence" value="ECO:0007669"/>
    <property type="project" value="UniProtKB-SubCell"/>
</dbReference>
<feature type="active site" description="Proton donor" evidence="1">
    <location>
        <position position="139"/>
    </location>
</feature>
<comment type="caution">
    <text evidence="1">Lacks conserved residue(s) required for the propagation of feature annotation.</text>
</comment>
<gene>
    <name evidence="1 3" type="primary">rimI</name>
    <name evidence="3" type="ORF">GAK30_03538</name>
</gene>
<dbReference type="HAMAP" id="MF_02210">
    <property type="entry name" value="RimI"/>
    <property type="match status" value="1"/>
</dbReference>
<comment type="similarity">
    <text evidence="1">Belongs to the acetyltransferase family. RimI subfamily.</text>
</comment>
<evidence type="ECO:0000259" key="2">
    <source>
        <dbReference type="PROSITE" id="PS51186"/>
    </source>
</evidence>
<reference evidence="4" key="1">
    <citation type="journal article" date="2020" name="MBio">
        <title>Horizontal gene transfer to a defensive symbiont with a reduced genome amongst a multipartite beetle microbiome.</title>
        <authorList>
            <person name="Waterworth S.C."/>
            <person name="Florez L.V."/>
            <person name="Rees E.R."/>
            <person name="Hertweck C."/>
            <person name="Kaltenpoth M."/>
            <person name="Kwan J.C."/>
        </authorList>
    </citation>
    <scope>NUCLEOTIDE SEQUENCE [LARGE SCALE GENOMIC DNA]</scope>
</reference>
<evidence type="ECO:0000256" key="1">
    <source>
        <dbReference type="HAMAP-Rule" id="MF_02210"/>
    </source>
</evidence>
<dbReference type="Proteomes" id="UP000461670">
    <property type="component" value="Unassembled WGS sequence"/>
</dbReference>
<dbReference type="InterPro" id="IPR016181">
    <property type="entry name" value="Acyl_CoA_acyltransferase"/>
</dbReference>
<keyword evidence="1" id="KW-0963">Cytoplasm</keyword>
<feature type="domain" description="N-acetyltransferase" evidence="2">
    <location>
        <begin position="25"/>
        <end position="172"/>
    </location>
</feature>
<evidence type="ECO:0000313" key="4">
    <source>
        <dbReference type="Proteomes" id="UP000461670"/>
    </source>
</evidence>
<feature type="binding site" evidence="1">
    <location>
        <position position="132"/>
    </location>
    <ligand>
        <name>acetyl-CoA</name>
        <dbReference type="ChEBI" id="CHEBI:57288"/>
    </ligand>
</feature>
<dbReference type="InterPro" id="IPR000182">
    <property type="entry name" value="GNAT_dom"/>
</dbReference>
<dbReference type="InterPro" id="IPR006464">
    <property type="entry name" value="AcTrfase_RimI/Ard1"/>
</dbReference>
<dbReference type="EMBL" id="WNDQ01000077">
    <property type="protein sequence ID" value="KAF1018691.1"/>
    <property type="molecule type" value="Genomic_DNA"/>
</dbReference>
<dbReference type="SUPFAM" id="SSF55729">
    <property type="entry name" value="Acyl-CoA N-acyltransferases (Nat)"/>
    <property type="match status" value="1"/>
</dbReference>
<feature type="active site" description="Proton acceptor" evidence="1">
    <location>
        <position position="127"/>
    </location>
</feature>
<keyword evidence="1 3" id="KW-0808">Transferase</keyword>
<comment type="catalytic activity">
    <reaction evidence="1">
        <text>N-terminal L-alanyl-[ribosomal protein bS18] + acetyl-CoA = N-terminal N(alpha)-acetyl-L-alanyl-[ribosomal protein bS18] + CoA + H(+)</text>
        <dbReference type="Rhea" id="RHEA:43756"/>
        <dbReference type="Rhea" id="RHEA-COMP:10676"/>
        <dbReference type="Rhea" id="RHEA-COMP:10677"/>
        <dbReference type="ChEBI" id="CHEBI:15378"/>
        <dbReference type="ChEBI" id="CHEBI:57287"/>
        <dbReference type="ChEBI" id="CHEBI:57288"/>
        <dbReference type="ChEBI" id="CHEBI:64718"/>
        <dbReference type="ChEBI" id="CHEBI:83683"/>
        <dbReference type="EC" id="2.3.1.266"/>
    </reaction>
</comment>